<protein>
    <submittedName>
        <fullName evidence="1">Uncharacterized protein</fullName>
    </submittedName>
</protein>
<dbReference type="PANTHER" id="PTHR47890:SF1">
    <property type="entry name" value="LD24308P"/>
    <property type="match status" value="1"/>
</dbReference>
<comment type="caution">
    <text evidence="1">The sequence shown here is derived from an EMBL/GenBank/DDBJ whole genome shotgun (WGS) entry which is preliminary data.</text>
</comment>
<evidence type="ECO:0000313" key="1">
    <source>
        <dbReference type="EMBL" id="KAL3391903.1"/>
    </source>
</evidence>
<keyword evidence="2" id="KW-1185">Reference proteome</keyword>
<dbReference type="Proteomes" id="UP001627154">
    <property type="component" value="Unassembled WGS sequence"/>
</dbReference>
<evidence type="ECO:0000313" key="2">
    <source>
        <dbReference type="Proteomes" id="UP001627154"/>
    </source>
</evidence>
<organism evidence="1 2">
    <name type="scientific">Trichogramma kaykai</name>
    <dbReference type="NCBI Taxonomy" id="54128"/>
    <lineage>
        <taxon>Eukaryota</taxon>
        <taxon>Metazoa</taxon>
        <taxon>Ecdysozoa</taxon>
        <taxon>Arthropoda</taxon>
        <taxon>Hexapoda</taxon>
        <taxon>Insecta</taxon>
        <taxon>Pterygota</taxon>
        <taxon>Neoptera</taxon>
        <taxon>Endopterygota</taxon>
        <taxon>Hymenoptera</taxon>
        <taxon>Apocrita</taxon>
        <taxon>Proctotrupomorpha</taxon>
        <taxon>Chalcidoidea</taxon>
        <taxon>Trichogrammatidae</taxon>
        <taxon>Trichogramma</taxon>
    </lineage>
</organism>
<accession>A0ABD2WG27</accession>
<proteinExistence type="predicted"/>
<name>A0ABD2WG27_9HYME</name>
<dbReference type="EMBL" id="JBJJXI010000107">
    <property type="protein sequence ID" value="KAL3391903.1"/>
    <property type="molecule type" value="Genomic_DNA"/>
</dbReference>
<sequence>MQAGMLSIEAKMAKLLPCDHIDTESQIWKELPSFKSCDYDKLVEYKDYVKISESRRSFVLDDVELGNDYVLTSVKFIYENGFNKLAARGHKFDFMNGTIDTTQEIWVVSANCCWKNETSRILPTILKSIRTMAAKKNETIVQFVKLMTSSSETDVGQSVVPFIHKVPVVPKHLLPLSGVGLIHTSNKKSAGYLALKIIGYDFEPQISKPPFYKS</sequence>
<gene>
    <name evidence="1" type="ORF">TKK_013246</name>
</gene>
<dbReference type="AlphaFoldDB" id="A0ABD2WG27"/>
<dbReference type="PANTHER" id="PTHR47890">
    <property type="entry name" value="LD24308P"/>
    <property type="match status" value="1"/>
</dbReference>
<reference evidence="1 2" key="1">
    <citation type="journal article" date="2024" name="bioRxiv">
        <title>A reference genome for Trichogramma kaykai: A tiny desert-dwelling parasitoid wasp with competing sex-ratio distorters.</title>
        <authorList>
            <person name="Culotta J."/>
            <person name="Lindsey A.R."/>
        </authorList>
    </citation>
    <scope>NUCLEOTIDE SEQUENCE [LARGE SCALE GENOMIC DNA]</scope>
    <source>
        <strain evidence="1 2">KSX58</strain>
    </source>
</reference>